<accession>A0A4R5L6N3</accession>
<dbReference type="Proteomes" id="UP000295606">
    <property type="component" value="Unassembled WGS sequence"/>
</dbReference>
<gene>
    <name evidence="1" type="ORF">E1N52_33635</name>
</gene>
<dbReference type="RefSeq" id="WP_133188005.1">
    <property type="nucleotide sequence ID" value="NZ_SMOD01000038.1"/>
</dbReference>
<organism evidence="1 2">
    <name type="scientific">Paraburkholderia guartelaensis</name>
    <dbReference type="NCBI Taxonomy" id="2546446"/>
    <lineage>
        <taxon>Bacteria</taxon>
        <taxon>Pseudomonadati</taxon>
        <taxon>Pseudomonadota</taxon>
        <taxon>Betaproteobacteria</taxon>
        <taxon>Burkholderiales</taxon>
        <taxon>Burkholderiaceae</taxon>
        <taxon>Paraburkholderia</taxon>
    </lineage>
</organism>
<name>A0A4R5L6N3_9BURK</name>
<proteinExistence type="predicted"/>
<evidence type="ECO:0000313" key="2">
    <source>
        <dbReference type="Proteomes" id="UP000295606"/>
    </source>
</evidence>
<sequence length="164" mass="18367">MALRVRKTPKNLTCRLSNAALIDLSLRNHLSLLALDSDFGTAFHLGTIIRTMFASFFLFDAGFGDGDASVYTDADQILGELAMNRSIDCRFALGPHAFQATARLLKHYDSQLWAAPLGELIAAHQRSECNFQESPERRLDIPALIQQSTRIRQESDRRSYLSPP</sequence>
<protein>
    <submittedName>
        <fullName evidence="1">Uncharacterized protein</fullName>
    </submittedName>
</protein>
<reference evidence="1 2" key="1">
    <citation type="submission" date="2019-03" db="EMBL/GenBank/DDBJ databases">
        <title>Paraburkholderia sp. isolated from native Mimosa gymnas in Guartela State Park, Brazil.</title>
        <authorList>
            <person name="Paulitsch F."/>
            <person name="Hungria M."/>
            <person name="Delamuta J.R.M."/>
            <person name="Ribeiro R.A."/>
            <person name="Dall'Agnol R."/>
            <person name="Silva J.S.B."/>
        </authorList>
    </citation>
    <scope>NUCLEOTIDE SEQUENCE [LARGE SCALE GENOMIC DNA]</scope>
    <source>
        <strain evidence="1 2">CNPSo 3008</strain>
    </source>
</reference>
<comment type="caution">
    <text evidence="1">The sequence shown here is derived from an EMBL/GenBank/DDBJ whole genome shotgun (WGS) entry which is preliminary data.</text>
</comment>
<dbReference type="AlphaFoldDB" id="A0A4R5L6N3"/>
<evidence type="ECO:0000313" key="1">
    <source>
        <dbReference type="EMBL" id="TDG03572.1"/>
    </source>
</evidence>
<dbReference type="EMBL" id="SMOD01000038">
    <property type="protein sequence ID" value="TDG03572.1"/>
    <property type="molecule type" value="Genomic_DNA"/>
</dbReference>
<dbReference type="OrthoDB" id="9100619at2"/>